<dbReference type="EMBL" id="CM001879">
    <property type="protein sequence ID" value="EOX91843.1"/>
    <property type="molecule type" value="Genomic_DNA"/>
</dbReference>
<dbReference type="AlphaFoldDB" id="A0A061DPF7"/>
<accession>A0A061DPF7</accession>
<keyword evidence="2" id="KW-1185">Reference proteome</keyword>
<proteinExistence type="predicted"/>
<evidence type="ECO:0000313" key="2">
    <source>
        <dbReference type="Proteomes" id="UP000026915"/>
    </source>
</evidence>
<dbReference type="Proteomes" id="UP000026915">
    <property type="component" value="Chromosome 1"/>
</dbReference>
<sequence length="116" mass="13403">MAPIEFIIIINVVELIEEMWKPEEHMCLKSDFGPMINLWSLNETKAVDTRQPCRVSLAKSLNLVFQYSSPVASHPLIHTFHSSSMNLQKYLVLGGNVMRFNRGIFSRLRNQNKELI</sequence>
<dbReference type="HOGENOM" id="CLU_2101323_0_0_1"/>
<dbReference type="InParanoid" id="A0A061DPF7"/>
<name>A0A061DPF7_THECC</name>
<reference evidence="1" key="1">
    <citation type="journal article" date="2013" name="Genome Biol.">
        <title>The genome sequence of the most widely cultivated cacao type and its use to identify candidate genes regulating pod color.</title>
        <authorList>
            <person name="Motamayor J.C."/>
            <person name="Mockaitis K."/>
            <person name="Schmutz J."/>
            <person name="Haiminen N."/>
            <person name="Iii D.L."/>
            <person name="Cornejo O."/>
            <person name="Findley S.D."/>
            <person name="Zheng P."/>
            <person name="Utro F."/>
            <person name="Royaert S."/>
            <person name="Saski C."/>
            <person name="Jenkins J."/>
            <person name="Podicheti R."/>
            <person name="Zhao M."/>
            <person name="Scheffler B.E."/>
            <person name="Stack J.C."/>
            <person name="Feltus F.A."/>
            <person name="Mustiga G.M."/>
            <person name="Amores F."/>
            <person name="Phillips W."/>
            <person name="Marelli J.P."/>
            <person name="May G.D."/>
            <person name="Shapiro H."/>
            <person name="Ma J."/>
            <person name="Bustamante C.D."/>
            <person name="Schnell R.J."/>
            <person name="Main D."/>
            <person name="Gilbert D."/>
            <person name="Parida L."/>
            <person name="Kuhn D.N."/>
        </authorList>
    </citation>
    <scope>NUCLEOTIDE SEQUENCE [LARGE SCALE GENOMIC DNA]</scope>
</reference>
<protein>
    <submittedName>
        <fullName evidence="1">Uncharacterized protein</fullName>
    </submittedName>
</protein>
<organism evidence="1 2">
    <name type="scientific">Theobroma cacao</name>
    <name type="common">Cacao</name>
    <name type="synonym">Cocoa</name>
    <dbReference type="NCBI Taxonomy" id="3641"/>
    <lineage>
        <taxon>Eukaryota</taxon>
        <taxon>Viridiplantae</taxon>
        <taxon>Streptophyta</taxon>
        <taxon>Embryophyta</taxon>
        <taxon>Tracheophyta</taxon>
        <taxon>Spermatophyta</taxon>
        <taxon>Magnoliopsida</taxon>
        <taxon>eudicotyledons</taxon>
        <taxon>Gunneridae</taxon>
        <taxon>Pentapetalae</taxon>
        <taxon>rosids</taxon>
        <taxon>malvids</taxon>
        <taxon>Malvales</taxon>
        <taxon>Malvaceae</taxon>
        <taxon>Byttnerioideae</taxon>
        <taxon>Theobroma</taxon>
    </lineage>
</organism>
<gene>
    <name evidence="1" type="ORF">TCM_000909</name>
</gene>
<evidence type="ECO:0000313" key="1">
    <source>
        <dbReference type="EMBL" id="EOX91843.1"/>
    </source>
</evidence>
<dbReference type="Gramene" id="EOX91843">
    <property type="protein sequence ID" value="EOX91843"/>
    <property type="gene ID" value="TCM_000909"/>
</dbReference>